<dbReference type="GO" id="GO:0005789">
    <property type="term" value="C:endoplasmic reticulum membrane"/>
    <property type="evidence" value="ECO:0007669"/>
    <property type="project" value="UniProtKB-SubCell"/>
</dbReference>
<dbReference type="Pfam" id="PF07915">
    <property type="entry name" value="PRKCSH"/>
    <property type="match status" value="1"/>
</dbReference>
<keyword evidence="3 9" id="KW-0732">Signal</keyword>
<organism evidence="11 12">
    <name type="scientific">Orbilia ellipsospora</name>
    <dbReference type="NCBI Taxonomy" id="2528407"/>
    <lineage>
        <taxon>Eukaryota</taxon>
        <taxon>Fungi</taxon>
        <taxon>Dikarya</taxon>
        <taxon>Ascomycota</taxon>
        <taxon>Pezizomycotina</taxon>
        <taxon>Orbiliomycetes</taxon>
        <taxon>Orbiliales</taxon>
        <taxon>Orbiliaceae</taxon>
        <taxon>Orbilia</taxon>
    </lineage>
</organism>
<dbReference type="InterPro" id="IPR045149">
    <property type="entry name" value="OS-9-like"/>
</dbReference>
<dbReference type="GO" id="GO:0030970">
    <property type="term" value="P:retrograde protein transport, ER to cytosol"/>
    <property type="evidence" value="ECO:0007669"/>
    <property type="project" value="TreeGrafter"/>
</dbReference>
<evidence type="ECO:0000256" key="1">
    <source>
        <dbReference type="ARBA" id="ARBA00004367"/>
    </source>
</evidence>
<protein>
    <recommendedName>
        <fullName evidence="7">Endoplasmic reticulum lectin</fullName>
    </recommendedName>
    <alternativeName>
        <fullName evidence="7">Protein OS-9 homolog</fullName>
    </alternativeName>
</protein>
<accession>A0AAV9XG36</accession>
<dbReference type="PROSITE" id="PS51914">
    <property type="entry name" value="MRH"/>
    <property type="match status" value="1"/>
</dbReference>
<evidence type="ECO:0000256" key="3">
    <source>
        <dbReference type="ARBA" id="ARBA00022729"/>
    </source>
</evidence>
<gene>
    <name evidence="11" type="primary">YOS9</name>
    <name evidence="11" type="ORF">TWF694_008447</name>
</gene>
<evidence type="ECO:0000259" key="10">
    <source>
        <dbReference type="PROSITE" id="PS51914"/>
    </source>
</evidence>
<evidence type="ECO:0000313" key="12">
    <source>
        <dbReference type="Proteomes" id="UP001365542"/>
    </source>
</evidence>
<keyword evidence="5 7" id="KW-0256">Endoplasmic reticulum</keyword>
<dbReference type="Gene3D" id="2.70.130.10">
    <property type="entry name" value="Mannose-6-phosphate receptor binding domain"/>
    <property type="match status" value="1"/>
</dbReference>
<comment type="subcellular location">
    <subcellularLocation>
        <location evidence="1 7">Endoplasmic reticulum membrane</location>
        <topology evidence="1 7">Peripheral membrane protein</topology>
        <orientation evidence="1 7">Lumenal side</orientation>
    </subcellularLocation>
</comment>
<dbReference type="GO" id="GO:0005788">
    <property type="term" value="C:endoplasmic reticulum lumen"/>
    <property type="evidence" value="ECO:0007669"/>
    <property type="project" value="UniProtKB-UniRule"/>
</dbReference>
<dbReference type="PANTHER" id="PTHR15414:SF0">
    <property type="entry name" value="ENDOPLASMIC RETICULUM LECTIN 1"/>
    <property type="match status" value="1"/>
</dbReference>
<evidence type="ECO:0000256" key="7">
    <source>
        <dbReference type="RuleBase" id="RU369099"/>
    </source>
</evidence>
<evidence type="ECO:0000256" key="6">
    <source>
        <dbReference type="ARBA" id="ARBA00023157"/>
    </source>
</evidence>
<proteinExistence type="inferred from homology"/>
<dbReference type="SUPFAM" id="SSF50911">
    <property type="entry name" value="Mannose 6-phosphate receptor domain"/>
    <property type="match status" value="1"/>
</dbReference>
<comment type="similarity">
    <text evidence="2 7">Belongs to the OS-9 family.</text>
</comment>
<dbReference type="PANTHER" id="PTHR15414">
    <property type="entry name" value="OS-9-RELATED"/>
    <property type="match status" value="1"/>
</dbReference>
<dbReference type="EMBL" id="JAVHJO010000004">
    <property type="protein sequence ID" value="KAK6541070.1"/>
    <property type="molecule type" value="Genomic_DNA"/>
</dbReference>
<keyword evidence="6" id="KW-1015">Disulfide bond</keyword>
<dbReference type="GO" id="GO:0030968">
    <property type="term" value="P:endoplasmic reticulum unfolded protein response"/>
    <property type="evidence" value="ECO:0007669"/>
    <property type="project" value="UniProtKB-UniRule"/>
</dbReference>
<feature type="chain" id="PRO_5043575392" description="Endoplasmic reticulum lectin" evidence="9">
    <location>
        <begin position="24"/>
        <end position="487"/>
    </location>
</feature>
<name>A0AAV9XG36_9PEZI</name>
<keyword evidence="12" id="KW-1185">Reference proteome</keyword>
<feature type="compositionally biased region" description="Low complexity" evidence="8">
    <location>
        <begin position="73"/>
        <end position="85"/>
    </location>
</feature>
<dbReference type="InterPro" id="IPR044865">
    <property type="entry name" value="MRH_dom"/>
</dbReference>
<dbReference type="AlphaFoldDB" id="A0AAV9XG36"/>
<feature type="signal peptide" evidence="9">
    <location>
        <begin position="1"/>
        <end position="23"/>
    </location>
</feature>
<comment type="caution">
    <text evidence="11">The sequence shown here is derived from an EMBL/GenBank/DDBJ whole genome shotgun (WGS) entry which is preliminary data.</text>
</comment>
<dbReference type="Proteomes" id="UP001365542">
    <property type="component" value="Unassembled WGS sequence"/>
</dbReference>
<feature type="compositionally biased region" description="Basic and acidic residues" evidence="8">
    <location>
        <begin position="92"/>
        <end position="102"/>
    </location>
</feature>
<evidence type="ECO:0000256" key="9">
    <source>
        <dbReference type="SAM" id="SignalP"/>
    </source>
</evidence>
<dbReference type="InterPro" id="IPR012913">
    <property type="entry name" value="OS9-like_dom"/>
</dbReference>
<sequence length="487" mass="54551">MVRLSSTAAAATLFALALRVTECNGMFSVHEDILAYPQYEVRFPDSPDSYITEEEADRKIASMSLRELQQHASTPSPSYPTATPSSDDDDESHAIQERDQTQHHQQQQMNADGTTVEIIYESMMMNNKRYLCSIPVVQPPPKLNATERRKNKDDEEKELARATVSGTELLKGMEGTCLYFISGWWSYSFCYNEHIKQFHGLPPPNGLQTLPPVEDPHAASYILGRAAVPDRDSKLELPKDGVMELQANGELKYLVQKLAGGTLCDITGKERRIELQYHCAPNASQDRIGYIKEVTTCCYLMVVHTPRLCKDPAFKPPADSRANTIECLEVMNEERIKEYKREKERQDANLEKLIDMVNRELGGSGGKDGKGKEKEKGYKAKANYNVRKKNAFKEMGQEYVVTGEDGREQMIMVQEVDIDAALLGLKDGVEIVDMEAFAKLVAEAGGLGGEGEKLMEKLKEGQANSKEDKEGDKKKQKKKDGNGHDEL</sequence>
<reference evidence="11 12" key="1">
    <citation type="submission" date="2019-10" db="EMBL/GenBank/DDBJ databases">
        <authorList>
            <person name="Palmer J.M."/>
        </authorList>
    </citation>
    <scope>NUCLEOTIDE SEQUENCE [LARGE SCALE GENOMIC DNA]</scope>
    <source>
        <strain evidence="11 12">TWF694</strain>
    </source>
</reference>
<keyword evidence="7" id="KW-0472">Membrane</keyword>
<evidence type="ECO:0000313" key="11">
    <source>
        <dbReference type="EMBL" id="KAK6541070.1"/>
    </source>
</evidence>
<evidence type="ECO:0000256" key="4">
    <source>
        <dbReference type="ARBA" id="ARBA00022734"/>
    </source>
</evidence>
<feature type="region of interest" description="Disordered" evidence="8">
    <location>
        <begin position="452"/>
        <end position="487"/>
    </location>
</feature>
<keyword evidence="4 7" id="KW-0430">Lectin</keyword>
<dbReference type="GO" id="GO:0030246">
    <property type="term" value="F:carbohydrate binding"/>
    <property type="evidence" value="ECO:0007669"/>
    <property type="project" value="UniProtKB-UniRule"/>
</dbReference>
<comment type="function">
    <text evidence="7">Lectin involved in the quality control of the secretory pathway. As a member of the endoplasmic reticulum-associated degradation lumenal (ERAD-L) surveillance system, targets misfolded endoplasmic reticulum lumenal glycoproteins for degradation.</text>
</comment>
<evidence type="ECO:0000256" key="2">
    <source>
        <dbReference type="ARBA" id="ARBA00009918"/>
    </source>
</evidence>
<dbReference type="InterPro" id="IPR009011">
    <property type="entry name" value="Man6P_isomerase_rcpt-bd_dom_sf"/>
</dbReference>
<feature type="domain" description="MRH" evidence="10">
    <location>
        <begin position="175"/>
        <end position="311"/>
    </location>
</feature>
<evidence type="ECO:0000256" key="5">
    <source>
        <dbReference type="ARBA" id="ARBA00022824"/>
    </source>
</evidence>
<evidence type="ECO:0000256" key="8">
    <source>
        <dbReference type="SAM" id="MobiDB-lite"/>
    </source>
</evidence>
<feature type="region of interest" description="Disordered" evidence="8">
    <location>
        <begin position="67"/>
        <end position="111"/>
    </location>
</feature>